<organism evidence="12 13">
    <name type="scientific">Enterovirga aerilata</name>
    <dbReference type="NCBI Taxonomy" id="2730920"/>
    <lineage>
        <taxon>Bacteria</taxon>
        <taxon>Pseudomonadati</taxon>
        <taxon>Pseudomonadota</taxon>
        <taxon>Alphaproteobacteria</taxon>
        <taxon>Hyphomicrobiales</taxon>
        <taxon>Methylobacteriaceae</taxon>
        <taxon>Enterovirga</taxon>
    </lineage>
</organism>
<evidence type="ECO:0000256" key="4">
    <source>
        <dbReference type="ARBA" id="ARBA00011738"/>
    </source>
</evidence>
<feature type="binding site" evidence="9">
    <location>
        <position position="78"/>
    </location>
    <ligand>
        <name>Mg(2+)</name>
        <dbReference type="ChEBI" id="CHEBI:18420"/>
        <label>1</label>
    </ligand>
</feature>
<dbReference type="PANTHER" id="PTHR11839">
    <property type="entry name" value="UDP/ADP-SUGAR PYROPHOSPHATASE"/>
    <property type="match status" value="1"/>
</dbReference>
<evidence type="ECO:0000256" key="3">
    <source>
        <dbReference type="ARBA" id="ARBA00007275"/>
    </source>
</evidence>
<dbReference type="EMBL" id="JABEPP010000002">
    <property type="protein sequence ID" value="NNM72182.1"/>
    <property type="molecule type" value="Genomic_DNA"/>
</dbReference>
<dbReference type="RefSeq" id="WP_171217678.1">
    <property type="nucleotide sequence ID" value="NZ_JABEPP010000002.1"/>
</dbReference>
<dbReference type="GO" id="GO:0016818">
    <property type="term" value="F:hydrolase activity, acting on acid anhydrides, in phosphorus-containing anhydrides"/>
    <property type="evidence" value="ECO:0007669"/>
    <property type="project" value="InterPro"/>
</dbReference>
<dbReference type="InterPro" id="IPR000086">
    <property type="entry name" value="NUDIX_hydrolase_dom"/>
</dbReference>
<protein>
    <recommendedName>
        <fullName evidence="5">GDP-mannose pyrophosphatase</fullName>
    </recommendedName>
    <alternativeName>
        <fullName evidence="7">GDP-mannose hydrolase</fullName>
    </alternativeName>
    <alternativeName>
        <fullName evidence="8">GDPMK</fullName>
    </alternativeName>
</protein>
<feature type="binding site" evidence="9">
    <location>
        <position position="93"/>
    </location>
    <ligand>
        <name>Mg(2+)</name>
        <dbReference type="ChEBI" id="CHEBI:18420"/>
        <label>1</label>
    </ligand>
</feature>
<evidence type="ECO:0000256" key="5">
    <source>
        <dbReference type="ARBA" id="ARBA00016377"/>
    </source>
</evidence>
<keyword evidence="9" id="KW-0460">Magnesium</keyword>
<feature type="binding site" evidence="9">
    <location>
        <position position="97"/>
    </location>
    <ligand>
        <name>Mg(2+)</name>
        <dbReference type="ChEBI" id="CHEBI:18420"/>
        <label>1</label>
    </ligand>
</feature>
<keyword evidence="13" id="KW-1185">Reference proteome</keyword>
<evidence type="ECO:0000256" key="8">
    <source>
        <dbReference type="ARBA" id="ARBA00032272"/>
    </source>
</evidence>
<evidence type="ECO:0000313" key="12">
    <source>
        <dbReference type="EMBL" id="NNM72182.1"/>
    </source>
</evidence>
<evidence type="ECO:0000256" key="1">
    <source>
        <dbReference type="ARBA" id="ARBA00000847"/>
    </source>
</evidence>
<dbReference type="Pfam" id="PF00293">
    <property type="entry name" value="NUDIX"/>
    <property type="match status" value="1"/>
</dbReference>
<comment type="similarity">
    <text evidence="3">Belongs to the Nudix hydrolase family. NudK subfamily.</text>
</comment>
<feature type="domain" description="Nudix hydrolase" evidence="11">
    <location>
        <begin position="37"/>
        <end position="175"/>
    </location>
</feature>
<dbReference type="Gene3D" id="3.90.79.10">
    <property type="entry name" value="Nucleoside Triphosphate Pyrophosphohydrolase"/>
    <property type="match status" value="1"/>
</dbReference>
<feature type="short sequence motif" description="Nudix box" evidence="10">
    <location>
        <begin position="79"/>
        <end position="100"/>
    </location>
</feature>
<dbReference type="GO" id="GO:0005829">
    <property type="term" value="C:cytosol"/>
    <property type="evidence" value="ECO:0007669"/>
    <property type="project" value="TreeGrafter"/>
</dbReference>
<dbReference type="CDD" id="cd24157">
    <property type="entry name" value="NUDIX_GDPMK"/>
    <property type="match status" value="1"/>
</dbReference>
<dbReference type="PROSITE" id="PS51462">
    <property type="entry name" value="NUDIX"/>
    <property type="match status" value="1"/>
</dbReference>
<evidence type="ECO:0000256" key="10">
    <source>
        <dbReference type="PIRSR" id="PIRSR604385-3"/>
    </source>
</evidence>
<dbReference type="PANTHER" id="PTHR11839:SF18">
    <property type="entry name" value="NUDIX HYDROLASE DOMAIN-CONTAINING PROTEIN"/>
    <property type="match status" value="1"/>
</dbReference>
<evidence type="ECO:0000313" key="13">
    <source>
        <dbReference type="Proteomes" id="UP000564885"/>
    </source>
</evidence>
<dbReference type="InterPro" id="IPR015797">
    <property type="entry name" value="NUDIX_hydrolase-like_dom_sf"/>
</dbReference>
<dbReference type="SUPFAM" id="SSF55811">
    <property type="entry name" value="Nudix"/>
    <property type="match status" value="1"/>
</dbReference>
<dbReference type="GO" id="GO:0019693">
    <property type="term" value="P:ribose phosphate metabolic process"/>
    <property type="evidence" value="ECO:0007669"/>
    <property type="project" value="TreeGrafter"/>
</dbReference>
<evidence type="ECO:0000256" key="9">
    <source>
        <dbReference type="PIRSR" id="PIRSR604385-2"/>
    </source>
</evidence>
<keyword evidence="6 12" id="KW-0378">Hydrolase</keyword>
<keyword evidence="9" id="KW-0479">Metal-binding</keyword>
<dbReference type="GO" id="GO:0046872">
    <property type="term" value="F:metal ion binding"/>
    <property type="evidence" value="ECO:0007669"/>
    <property type="project" value="UniProtKB-KW"/>
</dbReference>
<evidence type="ECO:0000256" key="7">
    <source>
        <dbReference type="ARBA" id="ARBA00032162"/>
    </source>
</evidence>
<comment type="subunit">
    <text evidence="4">Homodimer.</text>
</comment>
<dbReference type="GO" id="GO:0006753">
    <property type="term" value="P:nucleoside phosphate metabolic process"/>
    <property type="evidence" value="ECO:0007669"/>
    <property type="project" value="TreeGrafter"/>
</dbReference>
<gene>
    <name evidence="12" type="ORF">HJG44_07200</name>
</gene>
<comment type="cofactor">
    <cofactor evidence="2 9">
        <name>Mg(2+)</name>
        <dbReference type="ChEBI" id="CHEBI:18420"/>
    </cofactor>
</comment>
<dbReference type="Proteomes" id="UP000564885">
    <property type="component" value="Unassembled WGS sequence"/>
</dbReference>
<accession>A0A849HYJ7</accession>
<evidence type="ECO:0000256" key="2">
    <source>
        <dbReference type="ARBA" id="ARBA00001946"/>
    </source>
</evidence>
<comment type="caution">
    <text evidence="12">The sequence shown here is derived from an EMBL/GenBank/DDBJ whole genome shotgun (WGS) entry which is preliminary data.</text>
</comment>
<proteinExistence type="inferred from homology"/>
<sequence>MPYAIVRTEPKHEGWCSLLLATLRKPDGGEIRRELEDHGAAVAVLPYDPERRVAMMVRQFRTPVLFVSGGQDLLECPAGLLDSDDPVADARREAEEEVGLHLAELEPVSTVWSMPGISTERMHLFLAPYSASDVRGEGGGLATEHEDITKLELPLGELAAMADDGRLDDMKTLLLVQTLRLRRPDLFLG</sequence>
<dbReference type="NCBIfam" id="TIGR00052">
    <property type="entry name" value="nudix-type nucleoside diphosphatase, YffH/AdpP family"/>
    <property type="match status" value="1"/>
</dbReference>
<dbReference type="InterPro" id="IPR004385">
    <property type="entry name" value="NDP_pyrophosphatase"/>
</dbReference>
<reference evidence="12 13" key="1">
    <citation type="submission" date="2020-04" db="EMBL/GenBank/DDBJ databases">
        <title>Enterovirga sp. isolate from soil.</title>
        <authorList>
            <person name="Chea S."/>
            <person name="Kim D.-U."/>
        </authorList>
    </citation>
    <scope>NUCLEOTIDE SEQUENCE [LARGE SCALE GENOMIC DNA]</scope>
    <source>
        <strain evidence="12 13">DB1703</strain>
    </source>
</reference>
<evidence type="ECO:0000256" key="6">
    <source>
        <dbReference type="ARBA" id="ARBA00022801"/>
    </source>
</evidence>
<dbReference type="AlphaFoldDB" id="A0A849HYJ7"/>
<feature type="binding site" evidence="9">
    <location>
        <position position="146"/>
    </location>
    <ligand>
        <name>Mg(2+)</name>
        <dbReference type="ChEBI" id="CHEBI:18420"/>
        <label>1</label>
    </ligand>
</feature>
<name>A0A849HYJ7_9HYPH</name>
<comment type="catalytic activity">
    <reaction evidence="1">
        <text>GDP-alpha-D-mannose + H2O = alpha-D-mannose 1-phosphate + GMP + 2 H(+)</text>
        <dbReference type="Rhea" id="RHEA:27978"/>
        <dbReference type="ChEBI" id="CHEBI:15377"/>
        <dbReference type="ChEBI" id="CHEBI:15378"/>
        <dbReference type="ChEBI" id="CHEBI:57527"/>
        <dbReference type="ChEBI" id="CHEBI:58115"/>
        <dbReference type="ChEBI" id="CHEBI:58409"/>
    </reaction>
</comment>
<evidence type="ECO:0000259" key="11">
    <source>
        <dbReference type="PROSITE" id="PS51462"/>
    </source>
</evidence>